<evidence type="ECO:0000256" key="4">
    <source>
        <dbReference type="PROSITE-ProRule" id="PRU00050"/>
    </source>
</evidence>
<dbReference type="PIRSF" id="PIRSF036461">
    <property type="entry name" value="Chmtx_methlestr"/>
    <property type="match status" value="1"/>
</dbReference>
<gene>
    <name evidence="6" type="ORF">SAMN05216421_2914</name>
</gene>
<dbReference type="EC" id="3.1.1.61" evidence="2"/>
<dbReference type="GO" id="GO:0008984">
    <property type="term" value="F:protein-glutamate methylesterase activity"/>
    <property type="evidence" value="ECO:0007669"/>
    <property type="project" value="UniProtKB-EC"/>
</dbReference>
<reference evidence="7" key="1">
    <citation type="submission" date="2016-10" db="EMBL/GenBank/DDBJ databases">
        <authorList>
            <person name="Varghese N."/>
            <person name="Submissions S."/>
        </authorList>
    </citation>
    <scope>NUCLEOTIDE SEQUENCE [LARGE SCALE GENOMIC DNA]</scope>
    <source>
        <strain evidence="7">NRRL B-51270</strain>
    </source>
</reference>
<name>A0A1H1XNI7_9GAMM</name>
<dbReference type="EMBL" id="LT629736">
    <property type="protein sequence ID" value="SDT10732.1"/>
    <property type="molecule type" value="Genomic_DNA"/>
</dbReference>
<feature type="active site" evidence="4">
    <location>
        <position position="131"/>
    </location>
</feature>
<keyword evidence="4" id="KW-0145">Chemotaxis</keyword>
<proteinExistence type="predicted"/>
<evidence type="ECO:0000256" key="2">
    <source>
        <dbReference type="ARBA" id="ARBA00039140"/>
    </source>
</evidence>
<dbReference type="GO" id="GO:0006935">
    <property type="term" value="P:chemotaxis"/>
    <property type="evidence" value="ECO:0007669"/>
    <property type="project" value="UniProtKB-UniRule"/>
</dbReference>
<dbReference type="PROSITE" id="PS50122">
    <property type="entry name" value="CHEB"/>
    <property type="match status" value="1"/>
</dbReference>
<dbReference type="Gene3D" id="3.40.50.180">
    <property type="entry name" value="Methylesterase CheB, C-terminal domain"/>
    <property type="match status" value="1"/>
</dbReference>
<evidence type="ECO:0000256" key="1">
    <source>
        <dbReference type="ARBA" id="ARBA00022801"/>
    </source>
</evidence>
<dbReference type="InterPro" id="IPR000673">
    <property type="entry name" value="Sig_transdc_resp-reg_Me-estase"/>
</dbReference>
<evidence type="ECO:0000313" key="7">
    <source>
        <dbReference type="Proteomes" id="UP000243207"/>
    </source>
</evidence>
<feature type="domain" description="CheB-type methylesterase" evidence="5">
    <location>
        <begin position="1"/>
        <end position="189"/>
    </location>
</feature>
<dbReference type="Pfam" id="PF01339">
    <property type="entry name" value="CheB_methylest"/>
    <property type="match status" value="1"/>
</dbReference>
<dbReference type="PANTHER" id="PTHR42872">
    <property type="entry name" value="PROTEIN-GLUTAMATE METHYLESTERASE/PROTEIN-GLUTAMINE GLUTAMINASE"/>
    <property type="match status" value="1"/>
</dbReference>
<dbReference type="GO" id="GO:0005737">
    <property type="term" value="C:cytoplasm"/>
    <property type="evidence" value="ECO:0007669"/>
    <property type="project" value="InterPro"/>
</dbReference>
<keyword evidence="1 4" id="KW-0378">Hydrolase</keyword>
<dbReference type="InterPro" id="IPR011247">
    <property type="entry name" value="Chemotax_prot-Glu_Me-esterase"/>
</dbReference>
<dbReference type="PANTHER" id="PTHR42872:SF6">
    <property type="entry name" value="PROTEIN-GLUTAMATE METHYLESTERASE_PROTEIN-GLUTAMINE GLUTAMINASE"/>
    <property type="match status" value="1"/>
</dbReference>
<dbReference type="AlphaFoldDB" id="A0A1H1XNI7"/>
<feature type="active site" evidence="4">
    <location>
        <position position="12"/>
    </location>
</feature>
<dbReference type="GO" id="GO:0000156">
    <property type="term" value="F:phosphorelay response regulator activity"/>
    <property type="evidence" value="ECO:0007669"/>
    <property type="project" value="InterPro"/>
</dbReference>
<sequence length="345" mass="37552">MNAGLTVVIGASAGGIPSLLDLVASLPPDLDASLFVVQHVSPNYRSALPELLNKNGPFRAVHPTDGDRIALRTIYVAPPDHHMLIDGDQVLVKRGPKENRFRPSIDALFRSAGYSHGQRVIGIVLSGALDDGTSGLWSVKRLGGVTVVQTPAEAEFDGMPLSALEQVDIDHCVPARAIGKLLKTLAEQHSTASVDMPEDDPDRRRAGLETRIAEDADAFQKGIMEAGKLTPFTCPSCHGVLVQIDEGSISRYRCHTGHAYSRTALLSEIVQKVEETYWIAMRSLEEAAMLLDHTADSLGRIGKPEQAEWFRSEAKAAESESRELRDNLLRRRQFSGSNLFGREGG</sequence>
<accession>A0A1H1XNI7</accession>
<evidence type="ECO:0000313" key="6">
    <source>
        <dbReference type="EMBL" id="SDT10732.1"/>
    </source>
</evidence>
<protein>
    <recommendedName>
        <fullName evidence="2">protein-glutamate methylesterase</fullName>
        <ecNumber evidence="2">3.1.1.61</ecNumber>
    </recommendedName>
</protein>
<keyword evidence="7" id="KW-1185">Reference proteome</keyword>
<organism evidence="6 7">
    <name type="scientific">Halopseudomonas xinjiangensis</name>
    <dbReference type="NCBI Taxonomy" id="487184"/>
    <lineage>
        <taxon>Bacteria</taxon>
        <taxon>Pseudomonadati</taxon>
        <taxon>Pseudomonadota</taxon>
        <taxon>Gammaproteobacteria</taxon>
        <taxon>Pseudomonadales</taxon>
        <taxon>Pseudomonadaceae</taxon>
        <taxon>Halopseudomonas</taxon>
    </lineage>
</organism>
<dbReference type="Proteomes" id="UP000243207">
    <property type="component" value="Chromosome I"/>
</dbReference>
<feature type="active site" evidence="4">
    <location>
        <position position="39"/>
    </location>
</feature>
<dbReference type="RefSeq" id="WP_093396179.1">
    <property type="nucleotide sequence ID" value="NZ_LT629736.1"/>
</dbReference>
<comment type="catalytic activity">
    <reaction evidence="3">
        <text>[protein]-L-glutamate 5-O-methyl ester + H2O = L-glutamyl-[protein] + methanol + H(+)</text>
        <dbReference type="Rhea" id="RHEA:23236"/>
        <dbReference type="Rhea" id="RHEA-COMP:10208"/>
        <dbReference type="Rhea" id="RHEA-COMP:10311"/>
        <dbReference type="ChEBI" id="CHEBI:15377"/>
        <dbReference type="ChEBI" id="CHEBI:15378"/>
        <dbReference type="ChEBI" id="CHEBI:17790"/>
        <dbReference type="ChEBI" id="CHEBI:29973"/>
        <dbReference type="ChEBI" id="CHEBI:82795"/>
        <dbReference type="EC" id="3.1.1.61"/>
    </reaction>
</comment>
<dbReference type="CDD" id="cd16433">
    <property type="entry name" value="CheB"/>
    <property type="match status" value="1"/>
</dbReference>
<dbReference type="InterPro" id="IPR035909">
    <property type="entry name" value="CheB_C"/>
</dbReference>
<dbReference type="SUPFAM" id="SSF52738">
    <property type="entry name" value="Methylesterase CheB, C-terminal domain"/>
    <property type="match status" value="1"/>
</dbReference>
<evidence type="ECO:0000256" key="3">
    <source>
        <dbReference type="ARBA" id="ARBA00048267"/>
    </source>
</evidence>
<dbReference type="OrthoDB" id="9791760at2"/>
<dbReference type="STRING" id="487184.SAMN05216421_2914"/>
<evidence type="ECO:0000259" key="5">
    <source>
        <dbReference type="PROSITE" id="PS50122"/>
    </source>
</evidence>